<dbReference type="GO" id="GO:0003677">
    <property type="term" value="F:DNA binding"/>
    <property type="evidence" value="ECO:0007669"/>
    <property type="project" value="UniProtKB-KW"/>
</dbReference>
<dbReference type="FunFam" id="1.10.10.60:FF:000060">
    <property type="entry name" value="MYB transcription factor"/>
    <property type="match status" value="1"/>
</dbReference>
<keyword evidence="5" id="KW-0804">Transcription</keyword>
<dbReference type="CDD" id="cd00167">
    <property type="entry name" value="SANT"/>
    <property type="match status" value="2"/>
</dbReference>
<evidence type="ECO:0000313" key="9">
    <source>
        <dbReference type="EMBL" id="KAJ7962062.1"/>
    </source>
</evidence>
<evidence type="ECO:0000313" key="10">
    <source>
        <dbReference type="Proteomes" id="UP001163823"/>
    </source>
</evidence>
<accession>A0AAD7LQ57</accession>
<proteinExistence type="predicted"/>
<organism evidence="9 10">
    <name type="scientific">Quillaja saponaria</name>
    <name type="common">Soap bark tree</name>
    <dbReference type="NCBI Taxonomy" id="32244"/>
    <lineage>
        <taxon>Eukaryota</taxon>
        <taxon>Viridiplantae</taxon>
        <taxon>Streptophyta</taxon>
        <taxon>Embryophyta</taxon>
        <taxon>Tracheophyta</taxon>
        <taxon>Spermatophyta</taxon>
        <taxon>Magnoliopsida</taxon>
        <taxon>eudicotyledons</taxon>
        <taxon>Gunneridae</taxon>
        <taxon>Pentapetalae</taxon>
        <taxon>rosids</taxon>
        <taxon>fabids</taxon>
        <taxon>Fabales</taxon>
        <taxon>Quillajaceae</taxon>
        <taxon>Quillaja</taxon>
    </lineage>
</organism>
<dbReference type="EMBL" id="JARAOO010000007">
    <property type="protein sequence ID" value="KAJ7962062.1"/>
    <property type="molecule type" value="Genomic_DNA"/>
</dbReference>
<evidence type="ECO:0000256" key="2">
    <source>
        <dbReference type="ARBA" id="ARBA00022737"/>
    </source>
</evidence>
<evidence type="ECO:0000256" key="6">
    <source>
        <dbReference type="ARBA" id="ARBA00023242"/>
    </source>
</evidence>
<dbReference type="PROSITE" id="PS51294">
    <property type="entry name" value="HTH_MYB"/>
    <property type="match status" value="2"/>
</dbReference>
<feature type="domain" description="Myb-like" evidence="7">
    <location>
        <begin position="7"/>
        <end position="59"/>
    </location>
</feature>
<dbReference type="SMART" id="SM00717">
    <property type="entry name" value="SANT"/>
    <property type="match status" value="2"/>
</dbReference>
<keyword evidence="4" id="KW-0238">DNA-binding</keyword>
<dbReference type="InterPro" id="IPR053106">
    <property type="entry name" value="Plant_Male-Germline_Reg_TFs"/>
</dbReference>
<evidence type="ECO:0000256" key="1">
    <source>
        <dbReference type="ARBA" id="ARBA00004123"/>
    </source>
</evidence>
<comment type="subcellular location">
    <subcellularLocation>
        <location evidence="1">Nucleus</location>
    </subcellularLocation>
</comment>
<dbReference type="GO" id="GO:0005634">
    <property type="term" value="C:nucleus"/>
    <property type="evidence" value="ECO:0007669"/>
    <property type="project" value="UniProtKB-SubCell"/>
</dbReference>
<evidence type="ECO:0000259" key="7">
    <source>
        <dbReference type="PROSITE" id="PS50090"/>
    </source>
</evidence>
<dbReference type="InterPro" id="IPR001005">
    <property type="entry name" value="SANT/Myb"/>
</dbReference>
<dbReference type="AlphaFoldDB" id="A0AAD7LQ57"/>
<keyword evidence="10" id="KW-1185">Reference proteome</keyword>
<keyword evidence="6" id="KW-0539">Nucleus</keyword>
<evidence type="ECO:0000256" key="4">
    <source>
        <dbReference type="ARBA" id="ARBA00023125"/>
    </source>
</evidence>
<feature type="domain" description="HTH myb-type" evidence="8">
    <location>
        <begin position="60"/>
        <end position="115"/>
    </location>
</feature>
<evidence type="ECO:0000256" key="3">
    <source>
        <dbReference type="ARBA" id="ARBA00023015"/>
    </source>
</evidence>
<dbReference type="Pfam" id="PF00249">
    <property type="entry name" value="Myb_DNA-binding"/>
    <property type="match status" value="2"/>
</dbReference>
<gene>
    <name evidence="9" type="ORF">O6P43_017339</name>
</gene>
<dbReference type="InterPro" id="IPR017930">
    <property type="entry name" value="Myb_dom"/>
</dbReference>
<feature type="domain" description="HTH myb-type" evidence="8">
    <location>
        <begin position="10"/>
        <end position="55"/>
    </location>
</feature>
<protein>
    <submittedName>
        <fullName evidence="9">MYB transcription factor</fullName>
    </submittedName>
</protein>
<keyword evidence="3" id="KW-0805">Transcription regulation</keyword>
<feature type="domain" description="Myb-like" evidence="7">
    <location>
        <begin position="67"/>
        <end position="111"/>
    </location>
</feature>
<dbReference type="PANTHER" id="PTHR47996:SF3">
    <property type="entry name" value="TRANSCRIPTION FACTOR DUO1"/>
    <property type="match status" value="1"/>
</dbReference>
<sequence>MERKNDQDVIRKGPWKAEEDEVLINHVKKNGPRDWSSIQSKGLLQRTGKSCRLRWVNKLRPNLKNGSKFSREEERLVIELQAQFGNKWARIATYLPGRTDNDVKNFWSSRQKRLARLLQTSATASKSQKNKRGPICHDLSTLEAPKFSSFSEGESSSKAQSCSSSYIDNSEIIKMVPLPDLVKPQLLSNCETNLAQQEFIPTERYPWIDTYTHSLFPQVLQPLPDLSFSTGSQELLATIDDTNLIDVFGPLYASELGIGAQFPNGQAFSEPVGSCINEERVKTENPTTPESFFDDFPADMFDHIEPPRSPSNF</sequence>
<evidence type="ECO:0000256" key="5">
    <source>
        <dbReference type="ARBA" id="ARBA00023163"/>
    </source>
</evidence>
<dbReference type="PROSITE" id="PS50090">
    <property type="entry name" value="MYB_LIKE"/>
    <property type="match status" value="2"/>
</dbReference>
<dbReference type="Gene3D" id="1.10.10.60">
    <property type="entry name" value="Homeodomain-like"/>
    <property type="match status" value="2"/>
</dbReference>
<dbReference type="KEGG" id="qsa:O6P43_017339"/>
<evidence type="ECO:0000259" key="8">
    <source>
        <dbReference type="PROSITE" id="PS51294"/>
    </source>
</evidence>
<name>A0AAD7LQ57_QUISA</name>
<dbReference type="Proteomes" id="UP001163823">
    <property type="component" value="Chromosome 7"/>
</dbReference>
<keyword evidence="2" id="KW-0677">Repeat</keyword>
<reference evidence="9" key="1">
    <citation type="journal article" date="2023" name="Science">
        <title>Elucidation of the pathway for biosynthesis of saponin adjuvants from the soapbark tree.</title>
        <authorList>
            <person name="Reed J."/>
            <person name="Orme A."/>
            <person name="El-Demerdash A."/>
            <person name="Owen C."/>
            <person name="Martin L.B.B."/>
            <person name="Misra R.C."/>
            <person name="Kikuchi S."/>
            <person name="Rejzek M."/>
            <person name="Martin A.C."/>
            <person name="Harkess A."/>
            <person name="Leebens-Mack J."/>
            <person name="Louveau T."/>
            <person name="Stephenson M.J."/>
            <person name="Osbourn A."/>
        </authorList>
    </citation>
    <scope>NUCLEOTIDE SEQUENCE</scope>
    <source>
        <strain evidence="9">S10</strain>
    </source>
</reference>
<dbReference type="SUPFAM" id="SSF46689">
    <property type="entry name" value="Homeodomain-like"/>
    <property type="match status" value="1"/>
</dbReference>
<dbReference type="InterPro" id="IPR009057">
    <property type="entry name" value="Homeodomain-like_sf"/>
</dbReference>
<dbReference type="PANTHER" id="PTHR47996">
    <property type="entry name" value="TRANSCRIPTION FACTOR DUO1"/>
    <property type="match status" value="1"/>
</dbReference>
<dbReference type="FunFam" id="1.10.10.60:FF:000351">
    <property type="entry name" value="Transcription factor GAMYB"/>
    <property type="match status" value="1"/>
</dbReference>
<comment type="caution">
    <text evidence="9">The sequence shown here is derived from an EMBL/GenBank/DDBJ whole genome shotgun (WGS) entry which is preliminary data.</text>
</comment>